<keyword evidence="3" id="KW-1185">Reference proteome</keyword>
<dbReference type="Proteomes" id="UP000663873">
    <property type="component" value="Unassembled WGS sequence"/>
</dbReference>
<sequence>MSSSNNAYAKATALEVIKNFRVPELQ</sequence>
<feature type="non-terminal residue" evidence="2">
    <location>
        <position position="26"/>
    </location>
</feature>
<dbReference type="EMBL" id="CAJOBP010038023">
    <property type="protein sequence ID" value="CAF4731714.1"/>
    <property type="molecule type" value="Genomic_DNA"/>
</dbReference>
<gene>
    <name evidence="1" type="ORF">UJA718_LOCUS37815</name>
    <name evidence="2" type="ORF">UJA718_LOCUS47911</name>
</gene>
<evidence type="ECO:0000313" key="1">
    <source>
        <dbReference type="EMBL" id="CAF4731714.1"/>
    </source>
</evidence>
<protein>
    <submittedName>
        <fullName evidence="2">Uncharacterized protein</fullName>
    </submittedName>
</protein>
<proteinExistence type="predicted"/>
<reference evidence="2" key="1">
    <citation type="submission" date="2021-02" db="EMBL/GenBank/DDBJ databases">
        <authorList>
            <person name="Nowell W R."/>
        </authorList>
    </citation>
    <scope>NUCLEOTIDE SEQUENCE</scope>
</reference>
<accession>A0A821Y3Z5</accession>
<dbReference type="EMBL" id="CAJOBP010093275">
    <property type="protein sequence ID" value="CAF4954360.1"/>
    <property type="molecule type" value="Genomic_DNA"/>
</dbReference>
<dbReference type="AlphaFoldDB" id="A0A821Y3Z5"/>
<organism evidence="2 3">
    <name type="scientific">Rotaria socialis</name>
    <dbReference type="NCBI Taxonomy" id="392032"/>
    <lineage>
        <taxon>Eukaryota</taxon>
        <taxon>Metazoa</taxon>
        <taxon>Spiralia</taxon>
        <taxon>Gnathifera</taxon>
        <taxon>Rotifera</taxon>
        <taxon>Eurotatoria</taxon>
        <taxon>Bdelloidea</taxon>
        <taxon>Philodinida</taxon>
        <taxon>Philodinidae</taxon>
        <taxon>Rotaria</taxon>
    </lineage>
</organism>
<evidence type="ECO:0000313" key="3">
    <source>
        <dbReference type="Proteomes" id="UP000663873"/>
    </source>
</evidence>
<comment type="caution">
    <text evidence="2">The sequence shown here is derived from an EMBL/GenBank/DDBJ whole genome shotgun (WGS) entry which is preliminary data.</text>
</comment>
<name>A0A821Y3Z5_9BILA</name>
<evidence type="ECO:0000313" key="2">
    <source>
        <dbReference type="EMBL" id="CAF4954360.1"/>
    </source>
</evidence>